<accession>A0A1N6SBB7</accession>
<evidence type="ECO:0000313" key="2">
    <source>
        <dbReference type="EMBL" id="OXS79274.1"/>
    </source>
</evidence>
<evidence type="ECO:0000313" key="3">
    <source>
        <dbReference type="EMBL" id="SIQ38433.1"/>
    </source>
</evidence>
<reference evidence="5" key="2">
    <citation type="submission" date="2017-03" db="EMBL/GenBank/DDBJ databases">
        <title>Bacillus sp. V-88(T) DSM27956, whole genome shotgun sequencing project.</title>
        <authorList>
            <person name="Dastager S.G."/>
            <person name="Neurgaonkar P.S."/>
            <person name="Dharne M.S."/>
        </authorList>
    </citation>
    <scope>NUCLEOTIDE SEQUENCE [LARGE SCALE GENOMIC DNA]</scope>
    <source>
        <strain evidence="5">DSM 25145</strain>
    </source>
</reference>
<dbReference type="STRING" id="1017273.SAMN05443094_102374"/>
<dbReference type="EMBL" id="FTLX01000002">
    <property type="protein sequence ID" value="SIQ38433.1"/>
    <property type="molecule type" value="Genomic_DNA"/>
</dbReference>
<organism evidence="3 4">
    <name type="scientific">Domibacillus enclensis</name>
    <dbReference type="NCBI Taxonomy" id="1017273"/>
    <lineage>
        <taxon>Bacteria</taxon>
        <taxon>Bacillati</taxon>
        <taxon>Bacillota</taxon>
        <taxon>Bacilli</taxon>
        <taxon>Bacillales</taxon>
        <taxon>Bacillaceae</taxon>
        <taxon>Domibacillus</taxon>
    </lineage>
</organism>
<dbReference type="SUPFAM" id="SSF102588">
    <property type="entry name" value="LmbE-like"/>
    <property type="match status" value="1"/>
</dbReference>
<dbReference type="Pfam" id="PF02585">
    <property type="entry name" value="PIG-L"/>
    <property type="match status" value="1"/>
</dbReference>
<dbReference type="GO" id="GO:0016811">
    <property type="term" value="F:hydrolase activity, acting on carbon-nitrogen (but not peptide) bonds, in linear amides"/>
    <property type="evidence" value="ECO:0007669"/>
    <property type="project" value="TreeGrafter"/>
</dbReference>
<comment type="cofactor">
    <cofactor evidence="1">
        <name>Zn(2+)</name>
        <dbReference type="ChEBI" id="CHEBI:29105"/>
    </cofactor>
</comment>
<evidence type="ECO:0000256" key="1">
    <source>
        <dbReference type="ARBA" id="ARBA00001947"/>
    </source>
</evidence>
<dbReference type="Proteomes" id="UP000186385">
    <property type="component" value="Unassembled WGS sequence"/>
</dbReference>
<reference evidence="3 4" key="1">
    <citation type="submission" date="2017-01" db="EMBL/GenBank/DDBJ databases">
        <authorList>
            <person name="Mah S.A."/>
            <person name="Swanson W.J."/>
            <person name="Moy G.W."/>
            <person name="Vacquier V.D."/>
        </authorList>
    </citation>
    <scope>NUCLEOTIDE SEQUENCE [LARGE SCALE GENOMIC DNA]</scope>
    <source>
        <strain evidence="3 4">NIO-1016</strain>
    </source>
</reference>
<dbReference type="InterPro" id="IPR024078">
    <property type="entry name" value="LmbE-like_dom_sf"/>
</dbReference>
<protein>
    <submittedName>
        <fullName evidence="2">GlcNAc-PI de-N-acetylase</fullName>
    </submittedName>
    <submittedName>
        <fullName evidence="3">N-acetylglucosaminyl deacetylase, LmbE family</fullName>
    </submittedName>
</protein>
<gene>
    <name evidence="2" type="ORF">B1B05_05750</name>
    <name evidence="3" type="ORF">SAMN05443094_102374</name>
</gene>
<reference evidence="2" key="3">
    <citation type="submission" date="2017-03" db="EMBL/GenBank/DDBJ databases">
        <authorList>
            <person name="Dastager S.G."/>
            <person name="Neurgaonkar P.S."/>
            <person name="Dharne M.S."/>
        </authorList>
    </citation>
    <scope>NUCLEOTIDE SEQUENCE</scope>
    <source>
        <strain evidence="2">DSM 25145</strain>
    </source>
</reference>
<dbReference type="OrthoDB" id="9790023at2"/>
<dbReference type="Proteomes" id="UP000215545">
    <property type="component" value="Unassembled WGS sequence"/>
</dbReference>
<dbReference type="AlphaFoldDB" id="A0A1N6SBB7"/>
<sequence length="223" mass="25492">MSKNIMIVTPHPDDETLGCGGTILKEIAKGNKVHWLIVTKMNDQIFDKKQVQKRQREIEQVNQEYQFTNVVELPFFAAELDTVSVGTLVEAISKEFQIIHPEIVYAPYRSDAHSDHKVVYDATMACTKWFRYPSVEKVLVYETLSETDFIMNTDANGFRPNVFIDITQYLNKKIEIMKIYESEISDHPFPRSEKTIRALATLRGAAAGVTAAEAFMLVKERVL</sequence>
<dbReference type="InterPro" id="IPR003737">
    <property type="entry name" value="GlcNAc_PI_deacetylase-related"/>
</dbReference>
<dbReference type="RefSeq" id="WP_045849662.1">
    <property type="nucleotide sequence ID" value="NZ_FTLX01000002.1"/>
</dbReference>
<keyword evidence="5" id="KW-1185">Reference proteome</keyword>
<dbReference type="PANTHER" id="PTHR12993:SF11">
    <property type="entry name" value="N-ACETYLGLUCOSAMINYL-PHOSPHATIDYLINOSITOL DE-N-ACETYLASE"/>
    <property type="match status" value="1"/>
</dbReference>
<evidence type="ECO:0000313" key="4">
    <source>
        <dbReference type="Proteomes" id="UP000186385"/>
    </source>
</evidence>
<dbReference type="EMBL" id="MWSK01000002">
    <property type="protein sequence ID" value="OXS79274.1"/>
    <property type="molecule type" value="Genomic_DNA"/>
</dbReference>
<dbReference type="PANTHER" id="PTHR12993">
    <property type="entry name" value="N-ACETYLGLUCOSAMINYL-PHOSPHATIDYLINOSITOL DE-N-ACETYLASE-RELATED"/>
    <property type="match status" value="1"/>
</dbReference>
<name>A0A1N6SBB7_9BACI</name>
<evidence type="ECO:0000313" key="5">
    <source>
        <dbReference type="Proteomes" id="UP000215545"/>
    </source>
</evidence>
<proteinExistence type="predicted"/>
<dbReference type="Gene3D" id="3.40.50.10320">
    <property type="entry name" value="LmbE-like"/>
    <property type="match status" value="1"/>
</dbReference>